<dbReference type="InterPro" id="IPR009057">
    <property type="entry name" value="Homeodomain-like_sf"/>
</dbReference>
<dbReference type="PANTHER" id="PTHR47504">
    <property type="entry name" value="RIGHT ORIGIN-BINDING PROTEIN"/>
    <property type="match status" value="1"/>
</dbReference>
<evidence type="ECO:0000256" key="3">
    <source>
        <dbReference type="ARBA" id="ARBA00023163"/>
    </source>
</evidence>
<evidence type="ECO:0000259" key="4">
    <source>
        <dbReference type="PROSITE" id="PS01124"/>
    </source>
</evidence>
<keyword evidence="5" id="KW-0614">Plasmid</keyword>
<keyword evidence="3" id="KW-0804">Transcription</keyword>
<accession>A0A7X3MM62</accession>
<organism evidence="5 6">
    <name type="scientific">Sporofaciens musculi</name>
    <dbReference type="NCBI Taxonomy" id="2681861"/>
    <lineage>
        <taxon>Bacteria</taxon>
        <taxon>Bacillati</taxon>
        <taxon>Bacillota</taxon>
        <taxon>Clostridia</taxon>
        <taxon>Lachnospirales</taxon>
        <taxon>Lachnospiraceae</taxon>
        <taxon>Sporofaciens</taxon>
    </lineage>
</organism>
<evidence type="ECO:0000313" key="5">
    <source>
        <dbReference type="EMBL" id="MXP78998.1"/>
    </source>
</evidence>
<dbReference type="GO" id="GO:0043565">
    <property type="term" value="F:sequence-specific DNA binding"/>
    <property type="evidence" value="ECO:0007669"/>
    <property type="project" value="InterPro"/>
</dbReference>
<geneLocation type="plasmid" evidence="5">
    <name>unnamed</name>
</geneLocation>
<dbReference type="EMBL" id="WUQX01000003">
    <property type="protein sequence ID" value="MXP78998.1"/>
    <property type="molecule type" value="Genomic_DNA"/>
</dbReference>
<dbReference type="AlphaFoldDB" id="A0A7X3MM62"/>
<feature type="domain" description="HTH araC/xylS-type" evidence="4">
    <location>
        <begin position="9"/>
        <end position="107"/>
    </location>
</feature>
<dbReference type="PANTHER" id="PTHR47504:SF5">
    <property type="entry name" value="RIGHT ORIGIN-BINDING PROTEIN"/>
    <property type="match status" value="1"/>
</dbReference>
<dbReference type="Gene3D" id="1.10.10.60">
    <property type="entry name" value="Homeodomain-like"/>
    <property type="match status" value="2"/>
</dbReference>
<reference evidence="5 6" key="1">
    <citation type="submission" date="2019-12" db="EMBL/GenBank/DDBJ databases">
        <title>Sporaefaciens musculi gen. nov., sp. nov., a novel bacterium isolated from the caecum of an obese mouse.</title>
        <authorList>
            <person name="Rasmussen T.S."/>
            <person name="Streidl T."/>
            <person name="Hitch T.C.A."/>
            <person name="Wortmann E."/>
            <person name="Deptula P."/>
            <person name="Hansen M."/>
            <person name="Nielsen D.S."/>
            <person name="Clavel T."/>
            <person name="Vogensen F.K."/>
        </authorList>
    </citation>
    <scope>NUCLEOTIDE SEQUENCE [LARGE SCALE GENOMIC DNA]</scope>
    <source>
        <strain evidence="5 6">WCA-9-b2</strain>
        <plasmid evidence="5">unnamed</plasmid>
    </source>
</reference>
<dbReference type="Proteomes" id="UP000460412">
    <property type="component" value="Unassembled WGS sequence"/>
</dbReference>
<dbReference type="PROSITE" id="PS01124">
    <property type="entry name" value="HTH_ARAC_FAMILY_2"/>
    <property type="match status" value="1"/>
</dbReference>
<keyword evidence="1" id="KW-0805">Transcription regulation</keyword>
<gene>
    <name evidence="5" type="ORF">GN277_27930</name>
</gene>
<dbReference type="InterPro" id="IPR018060">
    <property type="entry name" value="HTH_AraC"/>
</dbReference>
<dbReference type="InterPro" id="IPR050959">
    <property type="entry name" value="MarA-like"/>
</dbReference>
<comment type="caution">
    <text evidence="5">The sequence shown here is derived from an EMBL/GenBank/DDBJ whole genome shotgun (WGS) entry which is preliminary data.</text>
</comment>
<evidence type="ECO:0000256" key="2">
    <source>
        <dbReference type="ARBA" id="ARBA00023125"/>
    </source>
</evidence>
<dbReference type="GO" id="GO:0003700">
    <property type="term" value="F:DNA-binding transcription factor activity"/>
    <property type="evidence" value="ECO:0007669"/>
    <property type="project" value="InterPro"/>
</dbReference>
<keyword evidence="2" id="KW-0238">DNA-binding</keyword>
<evidence type="ECO:0000313" key="6">
    <source>
        <dbReference type="Proteomes" id="UP000460412"/>
    </source>
</evidence>
<sequence length="302" mass="34781">MNEQMEAVQRMQEYIEGHLEEELTLTQLSEVSLYSPWHSYRLFKNYLGATPAEYIRKLRLTRSAMRLKQEQCLVSDVAYECGFGSVDGYTRAFYKEFGCNPGDYVKDPVPIALFIPYGVKFKELRKDVVDMENLQSVFVQVIRKPERKAIIKRGICAEDYFDYCSEVNCDIWGILTSMDSLCGEPVCLWLPERFKTPGTSTYVQGVEVESDYAGGIPEGFDIISLPASEYLVFQGEPFREEDYSQAILSVQYSMNQYDPAVIGYEWDDDSPRIQLEPRGERGYIELRAIKALNVHCQSDRIK</sequence>
<dbReference type="RefSeq" id="WP_159757470.1">
    <property type="nucleotide sequence ID" value="NZ_WUQX01000003.1"/>
</dbReference>
<dbReference type="SMART" id="SM00342">
    <property type="entry name" value="HTH_ARAC"/>
    <property type="match status" value="1"/>
</dbReference>
<name>A0A7X3MM62_9FIRM</name>
<proteinExistence type="predicted"/>
<dbReference type="SUPFAM" id="SSF46689">
    <property type="entry name" value="Homeodomain-like"/>
    <property type="match status" value="2"/>
</dbReference>
<keyword evidence="6" id="KW-1185">Reference proteome</keyword>
<dbReference type="Pfam" id="PF12833">
    <property type="entry name" value="HTH_18"/>
    <property type="match status" value="1"/>
</dbReference>
<protein>
    <submittedName>
        <fullName evidence="5">Helix-turn-helix domain-containing protein</fullName>
    </submittedName>
</protein>
<evidence type="ECO:0000256" key="1">
    <source>
        <dbReference type="ARBA" id="ARBA00023015"/>
    </source>
</evidence>